<keyword evidence="1" id="KW-0235">DNA replication</keyword>
<comment type="cofactor">
    <cofactor evidence="1">
        <name>[4Fe-4S] cluster</name>
        <dbReference type="ChEBI" id="CHEBI:49883"/>
    </cofactor>
</comment>
<dbReference type="EMBL" id="JBDODL010000377">
    <property type="protein sequence ID" value="MES1919713.1"/>
    <property type="molecule type" value="Genomic_DNA"/>
</dbReference>
<dbReference type="PANTHER" id="PTHR10670">
    <property type="entry name" value="DNA POLYMERASE EPSILON CATALYTIC SUBUNIT A"/>
    <property type="match status" value="1"/>
</dbReference>
<dbReference type="InterPro" id="IPR012337">
    <property type="entry name" value="RNaseH-like_sf"/>
</dbReference>
<protein>
    <recommendedName>
        <fullName evidence="1">DNA polymerase epsilon catalytic subunit</fullName>
        <ecNumber evidence="1">2.7.7.7</ecNumber>
    </recommendedName>
</protein>
<keyword evidence="1" id="KW-0863">Zinc-finger</keyword>
<dbReference type="InterPro" id="IPR036397">
    <property type="entry name" value="RNaseH_sf"/>
</dbReference>
<dbReference type="SUPFAM" id="SSF53098">
    <property type="entry name" value="Ribonuclease H-like"/>
    <property type="match status" value="1"/>
</dbReference>
<keyword evidence="1" id="KW-0239">DNA-directed DNA polymerase</keyword>
<keyword evidence="1" id="KW-0479">Metal-binding</keyword>
<comment type="catalytic activity">
    <reaction evidence="1">
        <text>DNA(n) + a 2'-deoxyribonucleoside 5'-triphosphate = DNA(n+1) + diphosphate</text>
        <dbReference type="Rhea" id="RHEA:22508"/>
        <dbReference type="Rhea" id="RHEA-COMP:17339"/>
        <dbReference type="Rhea" id="RHEA-COMP:17340"/>
        <dbReference type="ChEBI" id="CHEBI:33019"/>
        <dbReference type="ChEBI" id="CHEBI:61560"/>
        <dbReference type="ChEBI" id="CHEBI:173112"/>
        <dbReference type="EC" id="2.7.7.7"/>
    </reaction>
</comment>
<keyword evidence="1" id="KW-0539">Nucleus</keyword>
<keyword evidence="1 3" id="KW-0548">Nucleotidyltransferase</keyword>
<dbReference type="InterPro" id="IPR006133">
    <property type="entry name" value="DNA-dir_DNA_pol_B_exonuc"/>
</dbReference>
<proteinExistence type="inferred from homology"/>
<comment type="caution">
    <text evidence="3">The sequence shown here is derived from an EMBL/GenBank/DDBJ whole genome shotgun (WGS) entry which is preliminary data.</text>
</comment>
<comment type="function">
    <text evidence="1">DNA polymerase II participates in chromosomal DNA replication.</text>
</comment>
<dbReference type="GO" id="GO:0003887">
    <property type="term" value="F:DNA-directed DNA polymerase activity"/>
    <property type="evidence" value="ECO:0007669"/>
    <property type="project" value="UniProtKB-EC"/>
</dbReference>
<dbReference type="Gene3D" id="3.30.420.10">
    <property type="entry name" value="Ribonuclease H-like superfamily/Ribonuclease H"/>
    <property type="match status" value="1"/>
</dbReference>
<evidence type="ECO:0000256" key="1">
    <source>
        <dbReference type="RuleBase" id="RU365029"/>
    </source>
</evidence>
<comment type="subcellular location">
    <subcellularLocation>
        <location evidence="1">Nucleus</location>
    </subcellularLocation>
</comment>
<dbReference type="Gene3D" id="3.30.342.10">
    <property type="entry name" value="DNA Polymerase, chain B, domain 1"/>
    <property type="match status" value="1"/>
</dbReference>
<dbReference type="PANTHER" id="PTHR10670:SF0">
    <property type="entry name" value="DNA POLYMERASE EPSILON CATALYTIC SUBUNIT A"/>
    <property type="match status" value="1"/>
</dbReference>
<gene>
    <name evidence="3" type="primary">POL2</name>
    <name evidence="3" type="ORF">MHBO_001496</name>
</gene>
<keyword evidence="1 3" id="KW-0808">Transferase</keyword>
<keyword evidence="1" id="KW-0411">Iron-sulfur</keyword>
<keyword evidence="1" id="KW-0408">Iron</keyword>
<keyword evidence="1" id="KW-0862">Zinc</keyword>
<accession>A0ABV2AJ49</accession>
<dbReference type="InterPro" id="IPR029703">
    <property type="entry name" value="POL2"/>
</dbReference>
<evidence type="ECO:0000259" key="2">
    <source>
        <dbReference type="Pfam" id="PF03104"/>
    </source>
</evidence>
<dbReference type="Proteomes" id="UP001439008">
    <property type="component" value="Unassembled WGS sequence"/>
</dbReference>
<name>A0ABV2AJ49_9EUKA</name>
<reference evidence="3 4" key="1">
    <citation type="journal article" date="2024" name="BMC Biol.">
        <title>Comparative genomics of Ascetosporea gives new insight into the evolutionary basis for animal parasitism in Rhizaria.</title>
        <authorList>
            <person name="Hiltunen Thoren M."/>
            <person name="Onut-Brannstrom I."/>
            <person name="Alfjorden A."/>
            <person name="Peckova H."/>
            <person name="Swords F."/>
            <person name="Hooper C."/>
            <person name="Holzer A.S."/>
            <person name="Bass D."/>
            <person name="Burki F."/>
        </authorList>
    </citation>
    <scope>NUCLEOTIDE SEQUENCE [LARGE SCALE GENOMIC DNA]</scope>
    <source>
        <strain evidence="3">20-A016</strain>
    </source>
</reference>
<sequence length="372" mass="43623">MAISPLKKSAHKIGWLFNAEISSLLEKETETELSAIKMYFVDQNSETFTAAMAYKPYFFVRTSTEKDDIESEFIKRFPGFISKIEVVHKEDLDMNNHLSGKKAKFLKMSFPNQRILTIVRDKILNNIKNRKEKYIAHSSENRKNIFGAIEEIREHDINFLQRFLMDNKIRIGNWYNLVSDRDGTVSVKILNDKLDRPNMNICAFDIETTKAPLRFPDSEIDEIMMISLMINTQGYLIVNRKVVLEDIEDFEYTPKPNLKGPFKIFNEKNEISLLQRFFELLKQSKPQIYVTYNGDFFDWPFIEKRCLVHDFNLFAEIGVFRSKKTFRGKFCLHLDAFCWVHRDSYLPIGSQGLKAVVREKMGYEPDELDPGL</sequence>
<feature type="domain" description="DNA-directed DNA polymerase family B exonuclease" evidence="2">
    <location>
        <begin position="151"/>
        <end position="356"/>
    </location>
</feature>
<keyword evidence="1" id="KW-0004">4Fe-4S</keyword>
<keyword evidence="4" id="KW-1185">Reference proteome</keyword>
<dbReference type="Pfam" id="PF03104">
    <property type="entry name" value="DNA_pol_B_exo1"/>
    <property type="match status" value="1"/>
</dbReference>
<evidence type="ECO:0000313" key="4">
    <source>
        <dbReference type="Proteomes" id="UP001439008"/>
    </source>
</evidence>
<dbReference type="EC" id="2.7.7.7" evidence="1"/>
<comment type="similarity">
    <text evidence="1">Belongs to the DNA polymerase type-B family.</text>
</comment>
<feature type="non-terminal residue" evidence="3">
    <location>
        <position position="372"/>
    </location>
</feature>
<evidence type="ECO:0000313" key="3">
    <source>
        <dbReference type="EMBL" id="MES1919713.1"/>
    </source>
</evidence>
<organism evidence="3 4">
    <name type="scientific">Bonamia ostreae</name>
    <dbReference type="NCBI Taxonomy" id="126728"/>
    <lineage>
        <taxon>Eukaryota</taxon>
        <taxon>Sar</taxon>
        <taxon>Rhizaria</taxon>
        <taxon>Endomyxa</taxon>
        <taxon>Ascetosporea</taxon>
        <taxon>Haplosporida</taxon>
        <taxon>Bonamia</taxon>
    </lineage>
</organism>
<keyword evidence="1" id="KW-0238">DNA-binding</keyword>